<evidence type="ECO:0000256" key="5">
    <source>
        <dbReference type="ARBA" id="ARBA00022692"/>
    </source>
</evidence>
<dbReference type="Pfam" id="PF02080">
    <property type="entry name" value="TrkA_C"/>
    <property type="match status" value="2"/>
</dbReference>
<reference evidence="11" key="1">
    <citation type="journal article" date="2021" name="PeerJ">
        <title>Extensive microbial diversity within the chicken gut microbiome revealed by metagenomics and culture.</title>
        <authorList>
            <person name="Gilroy R."/>
            <person name="Ravi A."/>
            <person name="Getino M."/>
            <person name="Pursley I."/>
            <person name="Horton D.L."/>
            <person name="Alikhan N.F."/>
            <person name="Baker D."/>
            <person name="Gharbi K."/>
            <person name="Hall N."/>
            <person name="Watson M."/>
            <person name="Adriaenssens E.M."/>
            <person name="Foster-Nyarko E."/>
            <person name="Jarju S."/>
            <person name="Secka A."/>
            <person name="Antonio M."/>
            <person name="Oren A."/>
            <person name="Chaudhuri R.R."/>
            <person name="La Ragione R."/>
            <person name="Hildebrand F."/>
            <person name="Pallen M.J."/>
        </authorList>
    </citation>
    <scope>NUCLEOTIDE SEQUENCE</scope>
    <source>
        <strain evidence="11">CHK195-9823</strain>
    </source>
</reference>
<feature type="domain" description="RCK C-terminal" evidence="10">
    <location>
        <begin position="460"/>
        <end position="529"/>
    </location>
</feature>
<dbReference type="GO" id="GO:1902600">
    <property type="term" value="P:proton transmembrane transport"/>
    <property type="evidence" value="ECO:0007669"/>
    <property type="project" value="InterPro"/>
</dbReference>
<dbReference type="InterPro" id="IPR036721">
    <property type="entry name" value="RCK_C_sf"/>
</dbReference>
<dbReference type="Gene3D" id="1.20.1530.20">
    <property type="match status" value="1"/>
</dbReference>
<evidence type="ECO:0000313" key="11">
    <source>
        <dbReference type="EMBL" id="HIV38166.1"/>
    </source>
</evidence>
<feature type="transmembrane region" description="Helical" evidence="9">
    <location>
        <begin position="6"/>
        <end position="23"/>
    </location>
</feature>
<proteinExistence type="predicted"/>
<comment type="caution">
    <text evidence="11">The sequence shown here is derived from an EMBL/GenBank/DDBJ whole genome shotgun (WGS) entry which is preliminary data.</text>
</comment>
<evidence type="ECO:0000256" key="9">
    <source>
        <dbReference type="SAM" id="Phobius"/>
    </source>
</evidence>
<keyword evidence="2" id="KW-0813">Transport</keyword>
<evidence type="ECO:0000256" key="8">
    <source>
        <dbReference type="ARBA" id="ARBA00023136"/>
    </source>
</evidence>
<sequence>MNEVLLLAGIVIMICILLGRFAESLPVPSLLIFIGLGMFFGVNGPIGIQFDDYSVSESICTACLIFIMFYGGFGTNIASAKPVLGKSICLSTLGVILTAGLTGAFIHFVLHLSWTESILIGSVIASTDAASVFNILRSQSLALKDNTASLLEVESGSNDPVSYMLTLILIAVMTGEKISVPLMLFQQICFGLAGGFLIGWIGILLLRHFNFDMEQGRTIFVFAIALTAYALPSLLGGNGYLSVYLCGILMGNYYIPDKKYLVHFFDTITGISQMIIFFLLGLLVTPARLGPVLIPAVLIMVFLTLVGRPLSVFLILAPFRSSMRQIGVTAWSGLRGVASIVFSILVVLNKVSMEYNLFNLVFCIVLMSIAIQGTLLPWVSDKLQMIDLHGNVERTFNDYQESTDVNFIKIPVKEGDRLAHCLVKDASFPSGLLIVMIIREAESIVPNGNTEILPGDLLVAAAPEFEDRKNLSLYENVIRPNHPWLNKPLSKISIPAGCLIVLILRDGTSIIPEGKDVLREGDIIVTARF</sequence>
<comment type="subcellular location">
    <subcellularLocation>
        <location evidence="1">Cell membrane</location>
        <topology evidence="1">Multi-pass membrane protein</topology>
    </subcellularLocation>
</comment>
<feature type="transmembrane region" description="Helical" evidence="9">
    <location>
        <begin position="357"/>
        <end position="379"/>
    </location>
</feature>
<keyword evidence="7" id="KW-0406">Ion transport</keyword>
<dbReference type="InterPro" id="IPR006153">
    <property type="entry name" value="Cation/H_exchanger_TM"/>
</dbReference>
<feature type="transmembrane region" description="Helical" evidence="9">
    <location>
        <begin position="293"/>
        <end position="316"/>
    </location>
</feature>
<dbReference type="NCBIfam" id="NF003716">
    <property type="entry name" value="PRK05326.1-3"/>
    <property type="match status" value="1"/>
</dbReference>
<dbReference type="GO" id="GO:0008324">
    <property type="term" value="F:monoatomic cation transmembrane transporter activity"/>
    <property type="evidence" value="ECO:0007669"/>
    <property type="project" value="InterPro"/>
</dbReference>
<dbReference type="EMBL" id="DXIQ01000025">
    <property type="protein sequence ID" value="HIV38166.1"/>
    <property type="molecule type" value="Genomic_DNA"/>
</dbReference>
<protein>
    <submittedName>
        <fullName evidence="11">Potassium/proton antiporter</fullName>
    </submittedName>
</protein>
<gene>
    <name evidence="11" type="ORF">H9747_04085</name>
</gene>
<dbReference type="InterPro" id="IPR006037">
    <property type="entry name" value="RCK_C"/>
</dbReference>
<dbReference type="GO" id="GO:0015297">
    <property type="term" value="F:antiporter activity"/>
    <property type="evidence" value="ECO:0007669"/>
    <property type="project" value="UniProtKB-KW"/>
</dbReference>
<dbReference type="NCBIfam" id="NF003715">
    <property type="entry name" value="PRK05326.1-2"/>
    <property type="match status" value="1"/>
</dbReference>
<keyword evidence="3" id="KW-0050">Antiport</keyword>
<keyword evidence="4" id="KW-1003">Cell membrane</keyword>
<dbReference type="PANTHER" id="PTHR32507">
    <property type="entry name" value="NA(+)/H(+) ANTIPORTER 1"/>
    <property type="match status" value="1"/>
</dbReference>
<feature type="transmembrane region" description="Helical" evidence="9">
    <location>
        <begin position="218"/>
        <end position="235"/>
    </location>
</feature>
<feature type="domain" description="RCK C-terminal" evidence="10">
    <location>
        <begin position="394"/>
        <end position="459"/>
    </location>
</feature>
<keyword evidence="8 9" id="KW-0472">Membrane</keyword>
<dbReference type="GO" id="GO:0006813">
    <property type="term" value="P:potassium ion transport"/>
    <property type="evidence" value="ECO:0007669"/>
    <property type="project" value="InterPro"/>
</dbReference>
<dbReference type="SUPFAM" id="SSF116726">
    <property type="entry name" value="TrkA C-terminal domain-like"/>
    <property type="match status" value="2"/>
</dbReference>
<evidence type="ECO:0000256" key="6">
    <source>
        <dbReference type="ARBA" id="ARBA00022989"/>
    </source>
</evidence>
<evidence type="ECO:0000256" key="3">
    <source>
        <dbReference type="ARBA" id="ARBA00022449"/>
    </source>
</evidence>
<organism evidence="11 12">
    <name type="scientific">Candidatus Blautia stercorigallinarum</name>
    <dbReference type="NCBI Taxonomy" id="2838501"/>
    <lineage>
        <taxon>Bacteria</taxon>
        <taxon>Bacillati</taxon>
        <taxon>Bacillota</taxon>
        <taxon>Clostridia</taxon>
        <taxon>Lachnospirales</taxon>
        <taxon>Lachnospiraceae</taxon>
        <taxon>Blautia</taxon>
    </lineage>
</organism>
<dbReference type="AlphaFoldDB" id="A0A9D1PCD1"/>
<name>A0A9D1PCD1_9FIRM</name>
<feature type="transmembrane region" description="Helical" evidence="9">
    <location>
        <begin position="184"/>
        <end position="206"/>
    </location>
</feature>
<feature type="transmembrane region" description="Helical" evidence="9">
    <location>
        <begin position="90"/>
        <end position="112"/>
    </location>
</feature>
<evidence type="ECO:0000256" key="1">
    <source>
        <dbReference type="ARBA" id="ARBA00004651"/>
    </source>
</evidence>
<dbReference type="Pfam" id="PF00999">
    <property type="entry name" value="Na_H_Exchanger"/>
    <property type="match status" value="1"/>
</dbReference>
<dbReference type="Proteomes" id="UP000886814">
    <property type="component" value="Unassembled WGS sequence"/>
</dbReference>
<dbReference type="Gene3D" id="3.30.70.1450">
    <property type="entry name" value="Regulator of K+ conductance, C-terminal domain"/>
    <property type="match status" value="2"/>
</dbReference>
<evidence type="ECO:0000259" key="10">
    <source>
        <dbReference type="PROSITE" id="PS51202"/>
    </source>
</evidence>
<feature type="transmembrane region" description="Helical" evidence="9">
    <location>
        <begin position="328"/>
        <end position="351"/>
    </location>
</feature>
<feature type="transmembrane region" description="Helical" evidence="9">
    <location>
        <begin position="268"/>
        <end position="287"/>
    </location>
</feature>
<feature type="transmembrane region" description="Helical" evidence="9">
    <location>
        <begin position="30"/>
        <end position="50"/>
    </location>
</feature>
<evidence type="ECO:0000256" key="4">
    <source>
        <dbReference type="ARBA" id="ARBA00022475"/>
    </source>
</evidence>
<dbReference type="InterPro" id="IPR038770">
    <property type="entry name" value="Na+/solute_symporter_sf"/>
</dbReference>
<reference evidence="11" key="2">
    <citation type="submission" date="2021-04" db="EMBL/GenBank/DDBJ databases">
        <authorList>
            <person name="Gilroy R."/>
        </authorList>
    </citation>
    <scope>NUCLEOTIDE SEQUENCE</scope>
    <source>
        <strain evidence="11">CHK195-9823</strain>
    </source>
</reference>
<dbReference type="PANTHER" id="PTHR32507:SF7">
    <property type="entry name" value="K(+)_H(+) ANTIPORTER NHAP2"/>
    <property type="match status" value="1"/>
</dbReference>
<dbReference type="PROSITE" id="PS51202">
    <property type="entry name" value="RCK_C"/>
    <property type="match status" value="2"/>
</dbReference>
<keyword evidence="6 9" id="KW-1133">Transmembrane helix</keyword>
<accession>A0A9D1PCD1</accession>
<feature type="transmembrane region" description="Helical" evidence="9">
    <location>
        <begin position="56"/>
        <end position="78"/>
    </location>
</feature>
<evidence type="ECO:0000256" key="2">
    <source>
        <dbReference type="ARBA" id="ARBA00022448"/>
    </source>
</evidence>
<dbReference type="GO" id="GO:0005886">
    <property type="term" value="C:plasma membrane"/>
    <property type="evidence" value="ECO:0007669"/>
    <property type="project" value="UniProtKB-SubCell"/>
</dbReference>
<evidence type="ECO:0000313" key="12">
    <source>
        <dbReference type="Proteomes" id="UP000886814"/>
    </source>
</evidence>
<evidence type="ECO:0000256" key="7">
    <source>
        <dbReference type="ARBA" id="ARBA00023065"/>
    </source>
</evidence>
<keyword evidence="5 9" id="KW-0812">Transmembrane</keyword>